<feature type="DNA-binding region" description="H-T-H motif" evidence="2">
    <location>
        <begin position="34"/>
        <end position="53"/>
    </location>
</feature>
<dbReference type="OrthoDB" id="9812484at2"/>
<dbReference type="Proteomes" id="UP000184128">
    <property type="component" value="Unassembled WGS sequence"/>
</dbReference>
<dbReference type="InterPro" id="IPR001647">
    <property type="entry name" value="HTH_TetR"/>
</dbReference>
<evidence type="ECO:0000313" key="5">
    <source>
        <dbReference type="Proteomes" id="UP000184128"/>
    </source>
</evidence>
<dbReference type="EMBL" id="FQUF01000007">
    <property type="protein sequence ID" value="SHE52878.1"/>
    <property type="molecule type" value="Genomic_DNA"/>
</dbReference>
<name>A0A1M4U8C4_9LACT</name>
<dbReference type="GO" id="GO:0003677">
    <property type="term" value="F:DNA binding"/>
    <property type="evidence" value="ECO:0007669"/>
    <property type="project" value="UniProtKB-UniRule"/>
</dbReference>
<proteinExistence type="predicted"/>
<keyword evidence="1 2" id="KW-0238">DNA-binding</keyword>
<feature type="domain" description="HTH tetR-type" evidence="3">
    <location>
        <begin position="11"/>
        <end position="71"/>
    </location>
</feature>
<evidence type="ECO:0000259" key="3">
    <source>
        <dbReference type="PROSITE" id="PS50977"/>
    </source>
</evidence>
<evidence type="ECO:0000256" key="1">
    <source>
        <dbReference type="ARBA" id="ARBA00023125"/>
    </source>
</evidence>
<dbReference type="Pfam" id="PF17924">
    <property type="entry name" value="TetR_C_19"/>
    <property type="match status" value="1"/>
</dbReference>
<evidence type="ECO:0000313" key="4">
    <source>
        <dbReference type="EMBL" id="SHE52878.1"/>
    </source>
</evidence>
<dbReference type="STRING" id="1121025.SAMN02745249_00620"/>
<dbReference type="SUPFAM" id="SSF46689">
    <property type="entry name" value="Homeodomain-like"/>
    <property type="match status" value="1"/>
</dbReference>
<dbReference type="InterPro" id="IPR050624">
    <property type="entry name" value="HTH-type_Tx_Regulator"/>
</dbReference>
<gene>
    <name evidence="4" type="ORF">SAMN02745249_00620</name>
</gene>
<dbReference type="Pfam" id="PF00440">
    <property type="entry name" value="TetR_N"/>
    <property type="match status" value="1"/>
</dbReference>
<dbReference type="InterPro" id="IPR009057">
    <property type="entry name" value="Homeodomain-like_sf"/>
</dbReference>
<sequence>MYTETFQNLSQQKKERIIHAALTEFSAHPFNEASITNIVKNADISRESFYQYFDNKENLYQFLVADLYNKHREDLVHILKDNEGDLYSSLMEFYDHYIDEIVNSKYFAFYKNTFTYVNHHLIGQNGILSLSDQPTFRKKQQEQFLKVINIKNLKAENNMEVLEYIYFIVNTIHHMILDGFVNDLSLEGIKKRSFRAVEWLYYGIQKEK</sequence>
<keyword evidence="5" id="KW-1185">Reference proteome</keyword>
<accession>A0A1M4U8C4</accession>
<dbReference type="PROSITE" id="PS50977">
    <property type="entry name" value="HTH_TETR_2"/>
    <property type="match status" value="1"/>
</dbReference>
<evidence type="ECO:0000256" key="2">
    <source>
        <dbReference type="PROSITE-ProRule" id="PRU00335"/>
    </source>
</evidence>
<dbReference type="PANTHER" id="PTHR43479">
    <property type="entry name" value="ACREF/ENVCD OPERON REPRESSOR-RELATED"/>
    <property type="match status" value="1"/>
</dbReference>
<reference evidence="4 5" key="1">
    <citation type="submission" date="2016-11" db="EMBL/GenBank/DDBJ databases">
        <authorList>
            <person name="Jaros S."/>
            <person name="Januszkiewicz K."/>
            <person name="Wedrychowicz H."/>
        </authorList>
    </citation>
    <scope>NUCLEOTIDE SEQUENCE [LARGE SCALE GENOMIC DNA]</scope>
    <source>
        <strain evidence="4 5">DSM 15692</strain>
    </source>
</reference>
<dbReference type="Gene3D" id="1.10.357.10">
    <property type="entry name" value="Tetracycline Repressor, domain 2"/>
    <property type="match status" value="1"/>
</dbReference>
<dbReference type="AlphaFoldDB" id="A0A1M4U8C4"/>
<protein>
    <submittedName>
        <fullName evidence="4">Transcriptional regulator, TetR family</fullName>
    </submittedName>
</protein>
<dbReference type="RefSeq" id="WP_073296220.1">
    <property type="nucleotide sequence ID" value="NZ_FQUF01000007.1"/>
</dbReference>
<organism evidence="4 5">
    <name type="scientific">Atopostipes suicloacalis DSM 15692</name>
    <dbReference type="NCBI Taxonomy" id="1121025"/>
    <lineage>
        <taxon>Bacteria</taxon>
        <taxon>Bacillati</taxon>
        <taxon>Bacillota</taxon>
        <taxon>Bacilli</taxon>
        <taxon>Lactobacillales</taxon>
        <taxon>Carnobacteriaceae</taxon>
        <taxon>Atopostipes</taxon>
    </lineage>
</organism>
<dbReference type="PANTHER" id="PTHR43479:SF11">
    <property type="entry name" value="ACREF_ENVCD OPERON REPRESSOR-RELATED"/>
    <property type="match status" value="1"/>
</dbReference>